<evidence type="ECO:0000313" key="2">
    <source>
        <dbReference type="EMBL" id="RMW93148.1"/>
    </source>
</evidence>
<accession>A0A3M6PT39</accession>
<sequence length="136" mass="14816">MKGAAALRQHLKKGNMAISLRYTCPACRARTFSHAAKRALCAQKFGSKARCPRCGQAVCISEFWATLLLQLVCVLSIPVLLVGFLASLELGQWLGLEFGGFLFYAVMLFSIGVSGAASWFVYCVLAPLKVAEKQPR</sequence>
<proteinExistence type="predicted"/>
<keyword evidence="1" id="KW-0472">Membrane</keyword>
<evidence type="ECO:0000313" key="3">
    <source>
        <dbReference type="Proteomes" id="UP000267521"/>
    </source>
</evidence>
<keyword evidence="1" id="KW-1133">Transmembrane helix</keyword>
<feature type="transmembrane region" description="Helical" evidence="1">
    <location>
        <begin position="101"/>
        <end position="128"/>
    </location>
</feature>
<reference evidence="2 3" key="1">
    <citation type="submission" date="2018-10" db="EMBL/GenBank/DDBJ databases">
        <title>Comamonadaceae CDC group NO-1 genome sequencing and assembly.</title>
        <authorList>
            <person name="Bernier A.-M."/>
            <person name="Bernard K."/>
        </authorList>
    </citation>
    <scope>NUCLEOTIDE SEQUENCE [LARGE SCALE GENOMIC DNA]</scope>
    <source>
        <strain evidence="2 3">NML970147</strain>
    </source>
</reference>
<comment type="caution">
    <text evidence="2">The sequence shown here is derived from an EMBL/GenBank/DDBJ whole genome shotgun (WGS) entry which is preliminary data.</text>
</comment>
<evidence type="ECO:0000256" key="1">
    <source>
        <dbReference type="SAM" id="Phobius"/>
    </source>
</evidence>
<name>A0A3M6PT39_9BURK</name>
<protein>
    <submittedName>
        <fullName evidence="2">Uncharacterized protein</fullName>
    </submittedName>
</protein>
<dbReference type="Proteomes" id="UP000267521">
    <property type="component" value="Unassembled WGS sequence"/>
</dbReference>
<organism evidence="2 3">
    <name type="scientific">Allofranklinella schreckenbergeri</name>
    <dbReference type="NCBI Taxonomy" id="1076744"/>
    <lineage>
        <taxon>Bacteria</taxon>
        <taxon>Pseudomonadati</taxon>
        <taxon>Pseudomonadota</taxon>
        <taxon>Betaproteobacteria</taxon>
        <taxon>Burkholderiales</taxon>
        <taxon>Comamonadaceae</taxon>
        <taxon>Allofranklinella</taxon>
    </lineage>
</organism>
<keyword evidence="1" id="KW-0812">Transmembrane</keyword>
<dbReference type="AlphaFoldDB" id="A0A3M6PT39"/>
<gene>
    <name evidence="2" type="ORF">EBQ26_12345</name>
</gene>
<feature type="transmembrane region" description="Helical" evidence="1">
    <location>
        <begin position="63"/>
        <end position="86"/>
    </location>
</feature>
<dbReference type="EMBL" id="RDQM01000024">
    <property type="protein sequence ID" value="RMW93148.1"/>
    <property type="molecule type" value="Genomic_DNA"/>
</dbReference>